<dbReference type="Gene3D" id="1.20.5.4130">
    <property type="match status" value="1"/>
</dbReference>
<accession>A0A072UX30</accession>
<evidence type="ECO:0000256" key="3">
    <source>
        <dbReference type="ARBA" id="ARBA00022821"/>
    </source>
</evidence>
<reference evidence="8 11" key="2">
    <citation type="journal article" date="2014" name="BMC Genomics">
        <title>An improved genome release (version Mt4.0) for the model legume Medicago truncatula.</title>
        <authorList>
            <person name="Tang H."/>
            <person name="Krishnakumar V."/>
            <person name="Bidwell S."/>
            <person name="Rosen B."/>
            <person name="Chan A."/>
            <person name="Zhou S."/>
            <person name="Gentzbittel L."/>
            <person name="Childs K.L."/>
            <person name="Yandell M."/>
            <person name="Gundlach H."/>
            <person name="Mayer K.F."/>
            <person name="Schwartz D.C."/>
            <person name="Town C.D."/>
        </authorList>
    </citation>
    <scope>GENOME REANNOTATION</scope>
    <source>
        <strain evidence="8">A17</strain>
        <strain evidence="10 11">cv. Jemalong A17</strain>
    </source>
</reference>
<keyword evidence="2" id="KW-0547">Nucleotide-binding</keyword>
<feature type="domain" description="Disease resistance N-terminal" evidence="5">
    <location>
        <begin position="5"/>
        <end position="95"/>
    </location>
</feature>
<dbReference type="EMBL" id="CM001219">
    <property type="protein sequence ID" value="KEH33986.1"/>
    <property type="molecule type" value="Genomic_DNA"/>
</dbReference>
<dbReference type="InterPro" id="IPR058922">
    <property type="entry name" value="WHD_DRP"/>
</dbReference>
<dbReference type="Pfam" id="PF23598">
    <property type="entry name" value="LRR_14"/>
    <property type="match status" value="1"/>
</dbReference>
<dbReference type="SUPFAM" id="SSF52540">
    <property type="entry name" value="P-loop containing nucleoside triphosphate hydrolases"/>
    <property type="match status" value="1"/>
</dbReference>
<dbReference type="GO" id="GO:0043531">
    <property type="term" value="F:ADP binding"/>
    <property type="evidence" value="ECO:0007669"/>
    <property type="project" value="InterPro"/>
</dbReference>
<dbReference type="PRINTS" id="PR00364">
    <property type="entry name" value="DISEASERSIST"/>
</dbReference>
<feature type="domain" description="NB-ARC" evidence="4">
    <location>
        <begin position="174"/>
        <end position="348"/>
    </location>
</feature>
<evidence type="ECO:0000259" key="6">
    <source>
        <dbReference type="Pfam" id="PF23559"/>
    </source>
</evidence>
<dbReference type="HOGENOM" id="CLU_000837_25_4_1"/>
<dbReference type="EMBL" id="PSQE01000003">
    <property type="protein sequence ID" value="RHN67301.1"/>
    <property type="molecule type" value="Genomic_DNA"/>
</dbReference>
<dbReference type="InterPro" id="IPR055414">
    <property type="entry name" value="LRR_R13L4/SHOC2-like"/>
</dbReference>
<reference evidence="9" key="4">
    <citation type="journal article" date="2018" name="Nat. Plants">
        <title>Whole-genome landscape of Medicago truncatula symbiotic genes.</title>
        <authorList>
            <person name="Pecrix Y."/>
            <person name="Gamas P."/>
            <person name="Carrere S."/>
        </authorList>
    </citation>
    <scope>NUCLEOTIDE SEQUENCE</scope>
    <source>
        <tissue evidence="9">Leaves</tissue>
    </source>
</reference>
<dbReference type="OrthoDB" id="598235at2759"/>
<evidence type="ECO:0000313" key="10">
    <source>
        <dbReference type="EnsemblPlants" id="KEH33986"/>
    </source>
</evidence>
<dbReference type="PANTHER" id="PTHR23155:SF1052">
    <property type="entry name" value="DISEASE RESISTANCE PROTEIN RPM1"/>
    <property type="match status" value="1"/>
</dbReference>
<dbReference type="InterPro" id="IPR044974">
    <property type="entry name" value="Disease_R_plants"/>
</dbReference>
<dbReference type="Gene3D" id="1.10.10.10">
    <property type="entry name" value="Winged helix-like DNA-binding domain superfamily/Winged helix DNA-binding domain"/>
    <property type="match status" value="1"/>
</dbReference>
<dbReference type="InterPro" id="IPR027417">
    <property type="entry name" value="P-loop_NTPase"/>
</dbReference>
<dbReference type="SUPFAM" id="SSF52058">
    <property type="entry name" value="L domain-like"/>
    <property type="match status" value="1"/>
</dbReference>
<sequence length="920" mass="106407">MAEMAVSLAIQQLLPLLRKEANLLGGIHKEFAYIKDELESIQAFLKDAEKRAAVEGDNVREGVKIWVKQVIGVAFRIEDIIDEYMIYEPRKPRHPKYPDSLHKIVQLIKTLIPRHRIGSKIQEVKSSVCMIKERSERYGFQIQPQESSGIQNAKWYDPRLDTLHMEEIDVVGFQESRERLIGWLVKGRVERTVVSVVGMGGQGKTTLAKNVFDSKEVCGHFDCRVWITVSQSYSIEGLLRDMLRKFHKSLPRDIPTEMDRGSLIDEVRNYLQQKRYVVVFDDVWNMHFWNEIESAVIDNKNGSKIFITTRNIDVALSCKRSSLVKVHELQPLTEEQSLELFNKKAFQFDKCCCPKELIDISYDIVKKCKGLPLAIVAIGGLLSLRDKNSIEWKRFCENLLLELNKDSNLIGIKEILSLSYNDLPYYLRSCLLYFGLYPEDYEIESKILLRQWIAEGFVKEERGKTLEEVAETYLSELINRSLVQISSINIDGKVKSCRVHDLLRVMIFEKFKDLSFCCHISEDSQSSLSKQFRRLSIETNSNDLMASIEGSHVRSLLVFTDKEITEEFVNKITTKFKLLKVLDFKDTSLDFVPRNIGNLIHLKYLSFRNTDVKSLPKSIGMLQNLETLDVRGTDIHEMPKEISKLRKLLHLRGYTMSFIKLKDGIGDMTSLQSLRYVVLDGEEVVELIQELKKLKQLRELGLVRLRREHGSVLSSLVNEMQHLEKLHIREKPTNTNEVNIDLHLISCPPMLRDIRLYGKLEKLPEWIPKLQNLVELKLECSQLTDDPMESLKHMQHLLSLYISHHGYEGESLYFQNGGFHKLKELNIGNSSSLRSIIIDKGSLCSLRKLELWRNTQLKTVPTGIQHLEKLKVLNIWDMPTEFVQSIAPNGGKEHWTIQHVPFVKFYPAGGKSVRYFRTKN</sequence>
<dbReference type="InterPro" id="IPR032675">
    <property type="entry name" value="LRR_dom_sf"/>
</dbReference>
<dbReference type="GO" id="GO:0006952">
    <property type="term" value="P:defense response"/>
    <property type="evidence" value="ECO:0007669"/>
    <property type="project" value="UniProtKB-KW"/>
</dbReference>
<dbReference type="Gene3D" id="3.40.50.300">
    <property type="entry name" value="P-loop containing nucleotide triphosphate hydrolases"/>
    <property type="match status" value="1"/>
</dbReference>
<protein>
    <submittedName>
        <fullName evidence="8">LRR and NB-ARC domain disease resistance protein</fullName>
    </submittedName>
    <submittedName>
        <fullName evidence="9">Putative P-loop containing nucleoside triphosphate hydrolase, leucine-rich repeat domain, L</fullName>
    </submittedName>
</protein>
<feature type="domain" description="Disease resistance protein winged helix" evidence="6">
    <location>
        <begin position="436"/>
        <end position="504"/>
    </location>
</feature>
<reference evidence="8 11" key="1">
    <citation type="journal article" date="2011" name="Nature">
        <title>The Medicago genome provides insight into the evolution of rhizobial symbioses.</title>
        <authorList>
            <person name="Young N.D."/>
            <person name="Debelle F."/>
            <person name="Oldroyd G.E."/>
            <person name="Geurts R."/>
            <person name="Cannon S.B."/>
            <person name="Udvardi M.K."/>
            <person name="Benedito V.A."/>
            <person name="Mayer K.F."/>
            <person name="Gouzy J."/>
            <person name="Schoof H."/>
            <person name="Van de Peer Y."/>
            <person name="Proost S."/>
            <person name="Cook D.R."/>
            <person name="Meyers B.C."/>
            <person name="Spannagl M."/>
            <person name="Cheung F."/>
            <person name="De Mita S."/>
            <person name="Krishnakumar V."/>
            <person name="Gundlach H."/>
            <person name="Zhou S."/>
            <person name="Mudge J."/>
            <person name="Bharti A.K."/>
            <person name="Murray J.D."/>
            <person name="Naoumkina M.A."/>
            <person name="Rosen B."/>
            <person name="Silverstein K.A."/>
            <person name="Tang H."/>
            <person name="Rombauts S."/>
            <person name="Zhao P.X."/>
            <person name="Zhou P."/>
            <person name="Barbe V."/>
            <person name="Bardou P."/>
            <person name="Bechner M."/>
            <person name="Bellec A."/>
            <person name="Berger A."/>
            <person name="Berges H."/>
            <person name="Bidwell S."/>
            <person name="Bisseling T."/>
            <person name="Choisne N."/>
            <person name="Couloux A."/>
            <person name="Denny R."/>
            <person name="Deshpande S."/>
            <person name="Dai X."/>
            <person name="Doyle J.J."/>
            <person name="Dudez A.M."/>
            <person name="Farmer A.D."/>
            <person name="Fouteau S."/>
            <person name="Franken C."/>
            <person name="Gibelin C."/>
            <person name="Gish J."/>
            <person name="Goldstein S."/>
            <person name="Gonzalez A.J."/>
            <person name="Green P.J."/>
            <person name="Hallab A."/>
            <person name="Hartog M."/>
            <person name="Hua A."/>
            <person name="Humphray S.J."/>
            <person name="Jeong D.H."/>
            <person name="Jing Y."/>
            <person name="Jocker A."/>
            <person name="Kenton S.M."/>
            <person name="Kim D.J."/>
            <person name="Klee K."/>
            <person name="Lai H."/>
            <person name="Lang C."/>
            <person name="Lin S."/>
            <person name="Macmil S.L."/>
            <person name="Magdelenat G."/>
            <person name="Matthews L."/>
            <person name="McCorrison J."/>
            <person name="Monaghan E.L."/>
            <person name="Mun J.H."/>
            <person name="Najar F.Z."/>
            <person name="Nicholson C."/>
            <person name="Noirot C."/>
            <person name="O'Bleness M."/>
            <person name="Paule C.R."/>
            <person name="Poulain J."/>
            <person name="Prion F."/>
            <person name="Qin B."/>
            <person name="Qu C."/>
            <person name="Retzel E.F."/>
            <person name="Riddle C."/>
            <person name="Sallet E."/>
            <person name="Samain S."/>
            <person name="Samson N."/>
            <person name="Sanders I."/>
            <person name="Saurat O."/>
            <person name="Scarpelli C."/>
            <person name="Schiex T."/>
            <person name="Segurens B."/>
            <person name="Severin A.J."/>
            <person name="Sherrier D.J."/>
            <person name="Shi R."/>
            <person name="Sims S."/>
            <person name="Singer S.R."/>
            <person name="Sinharoy S."/>
            <person name="Sterck L."/>
            <person name="Viollet A."/>
            <person name="Wang B.B."/>
            <person name="Wang K."/>
            <person name="Wang M."/>
            <person name="Wang X."/>
            <person name="Warfsmann J."/>
            <person name="Weissenbach J."/>
            <person name="White D.D."/>
            <person name="White J.D."/>
            <person name="Wiley G.B."/>
            <person name="Wincker P."/>
            <person name="Xing Y."/>
            <person name="Yang L."/>
            <person name="Yao Z."/>
            <person name="Ying F."/>
            <person name="Zhai J."/>
            <person name="Zhou L."/>
            <person name="Zuber A."/>
            <person name="Denarie J."/>
            <person name="Dixon R.A."/>
            <person name="May G.D."/>
            <person name="Schwartz D.C."/>
            <person name="Rogers J."/>
            <person name="Quetier F."/>
            <person name="Town C.D."/>
            <person name="Roe B.A."/>
        </authorList>
    </citation>
    <scope>NUCLEOTIDE SEQUENCE [LARGE SCALE GENOMIC DNA]</scope>
    <source>
        <strain evidence="8">A17</strain>
        <strain evidence="10 11">cv. Jemalong A17</strain>
    </source>
</reference>
<keyword evidence="11" id="KW-1185">Reference proteome</keyword>
<gene>
    <name evidence="10" type="primary">25489067</name>
    <name evidence="8" type="ordered locus">MTR_3g056585</name>
    <name evidence="9" type="ORF">MtrunA17_Chr3g0101321</name>
</gene>
<evidence type="ECO:0000313" key="11">
    <source>
        <dbReference type="Proteomes" id="UP000002051"/>
    </source>
</evidence>
<evidence type="ECO:0000259" key="7">
    <source>
        <dbReference type="Pfam" id="PF23598"/>
    </source>
</evidence>
<evidence type="ECO:0000256" key="2">
    <source>
        <dbReference type="ARBA" id="ARBA00022741"/>
    </source>
</evidence>
<dbReference type="PANTHER" id="PTHR23155">
    <property type="entry name" value="DISEASE RESISTANCE PROTEIN RP"/>
    <property type="match status" value="1"/>
</dbReference>
<dbReference type="InterPro" id="IPR038005">
    <property type="entry name" value="RX-like_CC"/>
</dbReference>
<reference evidence="10" key="3">
    <citation type="submission" date="2015-04" db="UniProtKB">
        <authorList>
            <consortium name="EnsemblPlants"/>
        </authorList>
    </citation>
    <scope>IDENTIFICATION</scope>
    <source>
        <strain evidence="10">cv. Jemalong A17</strain>
    </source>
</reference>
<dbReference type="FunFam" id="3.40.50.300:FF:001091">
    <property type="entry name" value="Probable disease resistance protein At1g61300"/>
    <property type="match status" value="1"/>
</dbReference>
<dbReference type="Pfam" id="PF00931">
    <property type="entry name" value="NB-ARC"/>
    <property type="match status" value="1"/>
</dbReference>
<organism evidence="8 11">
    <name type="scientific">Medicago truncatula</name>
    <name type="common">Barrel medic</name>
    <name type="synonym">Medicago tribuloides</name>
    <dbReference type="NCBI Taxonomy" id="3880"/>
    <lineage>
        <taxon>Eukaryota</taxon>
        <taxon>Viridiplantae</taxon>
        <taxon>Streptophyta</taxon>
        <taxon>Embryophyta</taxon>
        <taxon>Tracheophyta</taxon>
        <taxon>Spermatophyta</taxon>
        <taxon>Magnoliopsida</taxon>
        <taxon>eudicotyledons</taxon>
        <taxon>Gunneridae</taxon>
        <taxon>Pentapetalae</taxon>
        <taxon>rosids</taxon>
        <taxon>fabids</taxon>
        <taxon>Fabales</taxon>
        <taxon>Fabaceae</taxon>
        <taxon>Papilionoideae</taxon>
        <taxon>50 kb inversion clade</taxon>
        <taxon>NPAAA clade</taxon>
        <taxon>Hologalegina</taxon>
        <taxon>IRL clade</taxon>
        <taxon>Trifolieae</taxon>
        <taxon>Medicago</taxon>
    </lineage>
</organism>
<feature type="domain" description="Disease resistance R13L4/SHOC-2-like LRR" evidence="7">
    <location>
        <begin position="552"/>
        <end position="875"/>
    </location>
</feature>
<dbReference type="EnsemblPlants" id="KEH33986">
    <property type="protein sequence ID" value="KEH33986"/>
    <property type="gene ID" value="MTR_3g056585"/>
</dbReference>
<name>A0A072UX30_MEDTR</name>
<dbReference type="Pfam" id="PF23559">
    <property type="entry name" value="WHD_DRP"/>
    <property type="match status" value="1"/>
</dbReference>
<dbReference type="STRING" id="3880.A0A072UX30"/>
<dbReference type="Gene3D" id="3.80.10.10">
    <property type="entry name" value="Ribonuclease Inhibitor"/>
    <property type="match status" value="1"/>
</dbReference>
<dbReference type="InterPro" id="IPR002182">
    <property type="entry name" value="NB-ARC"/>
</dbReference>
<evidence type="ECO:0000256" key="1">
    <source>
        <dbReference type="ARBA" id="ARBA00022737"/>
    </source>
</evidence>
<dbReference type="KEGG" id="mtr:25489067"/>
<dbReference type="Gramene" id="rna15481">
    <property type="protein sequence ID" value="RHN67301.1"/>
    <property type="gene ID" value="gene15481"/>
</dbReference>
<dbReference type="InterPro" id="IPR036388">
    <property type="entry name" value="WH-like_DNA-bd_sf"/>
</dbReference>
<proteinExistence type="predicted"/>
<keyword evidence="3" id="KW-0611">Plant defense</keyword>
<evidence type="ECO:0000313" key="9">
    <source>
        <dbReference type="EMBL" id="RHN67301.1"/>
    </source>
</evidence>
<dbReference type="InterPro" id="IPR042197">
    <property type="entry name" value="Apaf_helical"/>
</dbReference>
<dbReference type="FunFam" id="1.10.10.10:FF:000322">
    <property type="entry name" value="Probable disease resistance protein At1g63360"/>
    <property type="match status" value="1"/>
</dbReference>
<dbReference type="GO" id="GO:0051707">
    <property type="term" value="P:response to other organism"/>
    <property type="evidence" value="ECO:0007669"/>
    <property type="project" value="UniProtKB-ARBA"/>
</dbReference>
<keyword evidence="1" id="KW-0677">Repeat</keyword>
<dbReference type="Proteomes" id="UP000002051">
    <property type="component" value="Chromosome 3"/>
</dbReference>
<dbReference type="GO" id="GO:0016787">
    <property type="term" value="F:hydrolase activity"/>
    <property type="evidence" value="ECO:0007669"/>
    <property type="project" value="UniProtKB-KW"/>
</dbReference>
<dbReference type="InterPro" id="IPR041118">
    <property type="entry name" value="Rx_N"/>
</dbReference>
<dbReference type="Pfam" id="PF18052">
    <property type="entry name" value="Rx_N"/>
    <property type="match status" value="1"/>
</dbReference>
<dbReference type="Gene3D" id="1.10.8.430">
    <property type="entry name" value="Helical domain of apoptotic protease-activating factors"/>
    <property type="match status" value="1"/>
</dbReference>
<dbReference type="CDD" id="cd14798">
    <property type="entry name" value="RX-CC_like"/>
    <property type="match status" value="1"/>
</dbReference>
<evidence type="ECO:0000259" key="5">
    <source>
        <dbReference type="Pfam" id="PF18052"/>
    </source>
</evidence>
<evidence type="ECO:0000259" key="4">
    <source>
        <dbReference type="Pfam" id="PF00931"/>
    </source>
</evidence>
<dbReference type="Proteomes" id="UP000265566">
    <property type="component" value="Chromosome 3"/>
</dbReference>
<dbReference type="AlphaFoldDB" id="A0A072UX30"/>
<keyword evidence="9" id="KW-0378">Hydrolase</keyword>
<evidence type="ECO:0000313" key="8">
    <source>
        <dbReference type="EMBL" id="KEH33986.1"/>
    </source>
</evidence>